<dbReference type="InterPro" id="IPR018062">
    <property type="entry name" value="HTH_AraC-typ_CS"/>
</dbReference>
<reference evidence="7 8" key="1">
    <citation type="submission" date="2018-08" db="EMBL/GenBank/DDBJ databases">
        <title>Genomic Encyclopedia of Type Strains, Phase III (KMG-III): the genomes of soil and plant-associated and newly described type strains.</title>
        <authorList>
            <person name="Whitman W."/>
        </authorList>
    </citation>
    <scope>NUCLEOTIDE SEQUENCE [LARGE SCALE GENOMIC DNA]</scope>
    <source>
        <strain evidence="7 8">CGMCC 1.10966</strain>
    </source>
</reference>
<proteinExistence type="predicted"/>
<keyword evidence="8" id="KW-1185">Reference proteome</keyword>
<dbReference type="InterPro" id="IPR009057">
    <property type="entry name" value="Homeodomain-like_sf"/>
</dbReference>
<dbReference type="PANTHER" id="PTHR46796:SF13">
    <property type="entry name" value="HTH-TYPE TRANSCRIPTIONAL ACTIVATOR RHAS"/>
    <property type="match status" value="1"/>
</dbReference>
<name>A0A3D9S263_9BACL</name>
<dbReference type="Proteomes" id="UP000256304">
    <property type="component" value="Unassembled WGS sequence"/>
</dbReference>
<gene>
    <name evidence="7" type="ORF">A8990_110144</name>
</gene>
<sequence>MYDALFTARPDFDRFPGFPLAIGHIYDEPEHSINGTTYQPTFYNLHFVVKGTGWLRTEHGNVELKPGMGFLYGDHPQYFGTSGDDPWEVWWIYVAGEGMNSLLGDKAMRDVWAFSYVDNERVMAIVYELWAIAKLNDARQVPKQAALLYELVLELLLHASDLNASGQRSLSHTIRRAAEYMRMNCARNLPLQKLADLCEISPAYFSRTFHEEMGVPPLTYLNHQRIELSKQMLMATSKPVKAIALEVGFSQPSYFIERFRLAEGVTPTAFREGDSREGRK</sequence>
<evidence type="ECO:0000256" key="3">
    <source>
        <dbReference type="ARBA" id="ARBA00023125"/>
    </source>
</evidence>
<dbReference type="PROSITE" id="PS01124">
    <property type="entry name" value="HTH_ARAC_FAMILY_2"/>
    <property type="match status" value="1"/>
</dbReference>
<dbReference type="AlphaFoldDB" id="A0A3D9S263"/>
<protein>
    <submittedName>
        <fullName evidence="7">AraC-like DNA-binding protein</fullName>
    </submittedName>
</protein>
<dbReference type="InterPro" id="IPR003313">
    <property type="entry name" value="AraC-bd"/>
</dbReference>
<feature type="domain" description="HTH araC/xylS-type" evidence="6">
    <location>
        <begin position="175"/>
        <end position="273"/>
    </location>
</feature>
<dbReference type="EMBL" id="QTTN01000010">
    <property type="protein sequence ID" value="REE86534.1"/>
    <property type="molecule type" value="Genomic_DNA"/>
</dbReference>
<evidence type="ECO:0000313" key="7">
    <source>
        <dbReference type="EMBL" id="REE86534.1"/>
    </source>
</evidence>
<dbReference type="Pfam" id="PF12833">
    <property type="entry name" value="HTH_18"/>
    <property type="match status" value="1"/>
</dbReference>
<dbReference type="InterPro" id="IPR020449">
    <property type="entry name" value="Tscrpt_reg_AraC-type_HTH"/>
</dbReference>
<keyword evidence="2" id="KW-0805">Transcription regulation</keyword>
<dbReference type="Pfam" id="PF02311">
    <property type="entry name" value="AraC_binding"/>
    <property type="match status" value="1"/>
</dbReference>
<keyword evidence="5" id="KW-0804">Transcription</keyword>
<comment type="caution">
    <text evidence="7">The sequence shown here is derived from an EMBL/GenBank/DDBJ whole genome shotgun (WGS) entry which is preliminary data.</text>
</comment>
<keyword evidence="1" id="KW-0963">Cytoplasm</keyword>
<evidence type="ECO:0000256" key="1">
    <source>
        <dbReference type="ARBA" id="ARBA00022490"/>
    </source>
</evidence>
<dbReference type="OrthoDB" id="9813413at2"/>
<dbReference type="SUPFAM" id="SSF51215">
    <property type="entry name" value="Regulatory protein AraC"/>
    <property type="match status" value="1"/>
</dbReference>
<evidence type="ECO:0000259" key="6">
    <source>
        <dbReference type="PROSITE" id="PS01124"/>
    </source>
</evidence>
<dbReference type="PANTHER" id="PTHR46796">
    <property type="entry name" value="HTH-TYPE TRANSCRIPTIONAL ACTIVATOR RHAS-RELATED"/>
    <property type="match status" value="1"/>
</dbReference>
<keyword evidence="3 7" id="KW-0238">DNA-binding</keyword>
<dbReference type="GO" id="GO:0043565">
    <property type="term" value="F:sequence-specific DNA binding"/>
    <property type="evidence" value="ECO:0007669"/>
    <property type="project" value="InterPro"/>
</dbReference>
<organism evidence="7 8">
    <name type="scientific">Paenibacillus taihuensis</name>
    <dbReference type="NCBI Taxonomy" id="1156355"/>
    <lineage>
        <taxon>Bacteria</taxon>
        <taxon>Bacillati</taxon>
        <taxon>Bacillota</taxon>
        <taxon>Bacilli</taxon>
        <taxon>Bacillales</taxon>
        <taxon>Paenibacillaceae</taxon>
        <taxon>Paenibacillus</taxon>
    </lineage>
</organism>
<dbReference type="RefSeq" id="WP_116189091.1">
    <property type="nucleotide sequence ID" value="NZ_QTTN01000010.1"/>
</dbReference>
<dbReference type="PRINTS" id="PR00032">
    <property type="entry name" value="HTHARAC"/>
</dbReference>
<evidence type="ECO:0000313" key="8">
    <source>
        <dbReference type="Proteomes" id="UP000256304"/>
    </source>
</evidence>
<keyword evidence="4" id="KW-0010">Activator</keyword>
<dbReference type="Gene3D" id="1.10.10.60">
    <property type="entry name" value="Homeodomain-like"/>
    <property type="match status" value="2"/>
</dbReference>
<dbReference type="InterPro" id="IPR018060">
    <property type="entry name" value="HTH_AraC"/>
</dbReference>
<evidence type="ECO:0000256" key="2">
    <source>
        <dbReference type="ARBA" id="ARBA00023015"/>
    </source>
</evidence>
<evidence type="ECO:0000256" key="4">
    <source>
        <dbReference type="ARBA" id="ARBA00023159"/>
    </source>
</evidence>
<dbReference type="SUPFAM" id="SSF46689">
    <property type="entry name" value="Homeodomain-like"/>
    <property type="match status" value="2"/>
</dbReference>
<dbReference type="GO" id="GO:0003700">
    <property type="term" value="F:DNA-binding transcription factor activity"/>
    <property type="evidence" value="ECO:0007669"/>
    <property type="project" value="InterPro"/>
</dbReference>
<evidence type="ECO:0000256" key="5">
    <source>
        <dbReference type="ARBA" id="ARBA00023163"/>
    </source>
</evidence>
<dbReference type="InterPro" id="IPR037923">
    <property type="entry name" value="HTH-like"/>
</dbReference>
<dbReference type="PROSITE" id="PS00041">
    <property type="entry name" value="HTH_ARAC_FAMILY_1"/>
    <property type="match status" value="1"/>
</dbReference>
<dbReference type="InterPro" id="IPR050204">
    <property type="entry name" value="AraC_XylS_family_regulators"/>
</dbReference>
<accession>A0A3D9S263</accession>
<dbReference type="SMART" id="SM00342">
    <property type="entry name" value="HTH_ARAC"/>
    <property type="match status" value="1"/>
</dbReference>